<dbReference type="Proteomes" id="UP000326509">
    <property type="component" value="Unassembled WGS sequence"/>
</dbReference>
<proteinExistence type="predicted"/>
<sequence>MKNTIKTIAAVAFLTLFVGCKEDKNEVLETQNSTELINTVGETTQTVTDDYMYVTAASGLSLREFSNLDSEKLAIMPYGTKLKVISVEENETMNVSGIKGGMNEVEYNNKKGFAFNGYLSTLFPPEKNGQAEQYIEDLKATHAGASYNRVVGGTASNPTEAVTVILPTNKWHEAFSIAQRLFDVPTNFAFPNPKGRDNQTINNTKKPAFIFVSDLKIERSNNELQKITFLQAGEGYGKTVTITNEGETMKIESSSVAD</sequence>
<evidence type="ECO:0000313" key="3">
    <source>
        <dbReference type="Proteomes" id="UP000326509"/>
    </source>
</evidence>
<dbReference type="OrthoDB" id="1427840at2"/>
<dbReference type="RefSeq" id="WP_151672622.1">
    <property type="nucleotide sequence ID" value="NZ_BKCG01000001.1"/>
</dbReference>
<dbReference type="AlphaFoldDB" id="A0A5J4IY95"/>
<dbReference type="EMBL" id="BKCG01000001">
    <property type="protein sequence ID" value="GER58551.1"/>
    <property type="molecule type" value="Genomic_DNA"/>
</dbReference>
<accession>A0A5J4IY95</accession>
<reference evidence="2 3" key="1">
    <citation type="submission" date="2019-08" db="EMBL/GenBank/DDBJ databases">
        <title>Draft genome sequence of Ulvibacter marinus type strain NBRC 109484.</title>
        <authorList>
            <person name="Kawano K."/>
            <person name="Ushijima N."/>
            <person name="Kihara M."/>
            <person name="Itoh H."/>
        </authorList>
    </citation>
    <scope>NUCLEOTIDE SEQUENCE [LARGE SCALE GENOMIC DNA]</scope>
    <source>
        <strain evidence="2 3">NBRC 109484</strain>
    </source>
</reference>
<organism evidence="2 3">
    <name type="scientific">Patiriisocius marinus</name>
    <dbReference type="NCBI Taxonomy" id="1397112"/>
    <lineage>
        <taxon>Bacteria</taxon>
        <taxon>Pseudomonadati</taxon>
        <taxon>Bacteroidota</taxon>
        <taxon>Flavobacteriia</taxon>
        <taxon>Flavobacteriales</taxon>
        <taxon>Flavobacteriaceae</taxon>
        <taxon>Patiriisocius</taxon>
    </lineage>
</organism>
<comment type="caution">
    <text evidence="2">The sequence shown here is derived from an EMBL/GenBank/DDBJ whole genome shotgun (WGS) entry which is preliminary data.</text>
</comment>
<dbReference type="PROSITE" id="PS51781">
    <property type="entry name" value="SH3B"/>
    <property type="match status" value="1"/>
</dbReference>
<evidence type="ECO:0000259" key="1">
    <source>
        <dbReference type="PROSITE" id="PS51781"/>
    </source>
</evidence>
<feature type="domain" description="SH3b" evidence="1">
    <location>
        <begin position="42"/>
        <end position="123"/>
    </location>
</feature>
<dbReference type="InterPro" id="IPR003646">
    <property type="entry name" value="SH3-like_bac-type"/>
</dbReference>
<name>A0A5J4IY95_9FLAO</name>
<dbReference type="Gene3D" id="2.30.30.40">
    <property type="entry name" value="SH3 Domains"/>
    <property type="match status" value="1"/>
</dbReference>
<protein>
    <recommendedName>
        <fullName evidence="1">SH3b domain-containing protein</fullName>
    </recommendedName>
</protein>
<gene>
    <name evidence="2" type="ORF">ULMA_06590</name>
</gene>
<keyword evidence="3" id="KW-1185">Reference proteome</keyword>
<evidence type="ECO:0000313" key="2">
    <source>
        <dbReference type="EMBL" id="GER58551.1"/>
    </source>
</evidence>
<dbReference type="PROSITE" id="PS51257">
    <property type="entry name" value="PROKAR_LIPOPROTEIN"/>
    <property type="match status" value="1"/>
</dbReference>